<dbReference type="InParanoid" id="A0A0C2X049"/>
<sequence>MVFKVSQSCKWEYALTISSAPTAPASRSFNESQKKIASDFEAAVPKDTGGMEAVKKGKGKAKSASADAEKGGGQTSGTAARRVRARANRNATTAQGLCKNAFLKSRGGATVDEWETYWNGLDESERKIWEEQSAKLINSRKSNGGGGEAGVV</sequence>
<dbReference type="Proteomes" id="UP000054549">
    <property type="component" value="Unassembled WGS sequence"/>
</dbReference>
<organism evidence="2 3">
    <name type="scientific">Amanita muscaria (strain Koide BX008)</name>
    <dbReference type="NCBI Taxonomy" id="946122"/>
    <lineage>
        <taxon>Eukaryota</taxon>
        <taxon>Fungi</taxon>
        <taxon>Dikarya</taxon>
        <taxon>Basidiomycota</taxon>
        <taxon>Agaricomycotina</taxon>
        <taxon>Agaricomycetes</taxon>
        <taxon>Agaricomycetidae</taxon>
        <taxon>Agaricales</taxon>
        <taxon>Pluteineae</taxon>
        <taxon>Amanitaceae</taxon>
        <taxon>Amanita</taxon>
    </lineage>
</organism>
<reference evidence="2 3" key="1">
    <citation type="submission" date="2014-04" db="EMBL/GenBank/DDBJ databases">
        <title>Evolutionary Origins and Diversification of the Mycorrhizal Mutualists.</title>
        <authorList>
            <consortium name="DOE Joint Genome Institute"/>
            <consortium name="Mycorrhizal Genomics Consortium"/>
            <person name="Kohler A."/>
            <person name="Kuo A."/>
            <person name="Nagy L.G."/>
            <person name="Floudas D."/>
            <person name="Copeland A."/>
            <person name="Barry K.W."/>
            <person name="Cichocki N."/>
            <person name="Veneault-Fourrey C."/>
            <person name="LaButti K."/>
            <person name="Lindquist E.A."/>
            <person name="Lipzen A."/>
            <person name="Lundell T."/>
            <person name="Morin E."/>
            <person name="Murat C."/>
            <person name="Riley R."/>
            <person name="Ohm R."/>
            <person name="Sun H."/>
            <person name="Tunlid A."/>
            <person name="Henrissat B."/>
            <person name="Grigoriev I.V."/>
            <person name="Hibbett D.S."/>
            <person name="Martin F."/>
        </authorList>
    </citation>
    <scope>NUCLEOTIDE SEQUENCE [LARGE SCALE GENOMIC DNA]</scope>
    <source>
        <strain evidence="2 3">Koide BX008</strain>
    </source>
</reference>
<gene>
    <name evidence="2" type="ORF">M378DRAFT_166181</name>
</gene>
<protein>
    <submittedName>
        <fullName evidence="2">Uncharacterized protein</fullName>
    </submittedName>
</protein>
<accession>A0A0C2X049</accession>
<dbReference type="EMBL" id="KN818276">
    <property type="protein sequence ID" value="KIL62033.1"/>
    <property type="molecule type" value="Genomic_DNA"/>
</dbReference>
<evidence type="ECO:0000313" key="3">
    <source>
        <dbReference type="Proteomes" id="UP000054549"/>
    </source>
</evidence>
<proteinExistence type="predicted"/>
<evidence type="ECO:0000313" key="2">
    <source>
        <dbReference type="EMBL" id="KIL62033.1"/>
    </source>
</evidence>
<dbReference type="AlphaFoldDB" id="A0A0C2X049"/>
<name>A0A0C2X049_AMAMK</name>
<feature type="region of interest" description="Disordered" evidence="1">
    <location>
        <begin position="40"/>
        <end position="90"/>
    </location>
</feature>
<dbReference type="HOGENOM" id="CLU_1721885_0_0_1"/>
<keyword evidence="3" id="KW-1185">Reference proteome</keyword>
<evidence type="ECO:0000256" key="1">
    <source>
        <dbReference type="SAM" id="MobiDB-lite"/>
    </source>
</evidence>